<evidence type="ECO:0000313" key="2">
    <source>
        <dbReference type="EMBL" id="OEU19705.1"/>
    </source>
</evidence>
<evidence type="ECO:0000313" key="3">
    <source>
        <dbReference type="Proteomes" id="UP000095751"/>
    </source>
</evidence>
<feature type="region of interest" description="Disordered" evidence="1">
    <location>
        <begin position="1"/>
        <end position="47"/>
    </location>
</feature>
<dbReference type="EMBL" id="KV784355">
    <property type="protein sequence ID" value="OEU19705.1"/>
    <property type="molecule type" value="Genomic_DNA"/>
</dbReference>
<dbReference type="KEGG" id="fcy:FRACYDRAFT_235760"/>
<dbReference type="InParanoid" id="A0A1E7FNM5"/>
<evidence type="ECO:0000256" key="1">
    <source>
        <dbReference type="SAM" id="MobiDB-lite"/>
    </source>
</evidence>
<dbReference type="Proteomes" id="UP000095751">
    <property type="component" value="Unassembled WGS sequence"/>
</dbReference>
<feature type="compositionally biased region" description="Polar residues" evidence="1">
    <location>
        <begin position="1"/>
        <end position="19"/>
    </location>
</feature>
<organism evidence="2 3">
    <name type="scientific">Fragilariopsis cylindrus CCMP1102</name>
    <dbReference type="NCBI Taxonomy" id="635003"/>
    <lineage>
        <taxon>Eukaryota</taxon>
        <taxon>Sar</taxon>
        <taxon>Stramenopiles</taxon>
        <taxon>Ochrophyta</taxon>
        <taxon>Bacillariophyta</taxon>
        <taxon>Bacillariophyceae</taxon>
        <taxon>Bacillariophycidae</taxon>
        <taxon>Bacillariales</taxon>
        <taxon>Bacillariaceae</taxon>
        <taxon>Fragilariopsis</taxon>
    </lineage>
</organism>
<keyword evidence="3" id="KW-1185">Reference proteome</keyword>
<name>A0A1E7FNM5_9STRA</name>
<dbReference type="AlphaFoldDB" id="A0A1E7FNM5"/>
<reference evidence="2 3" key="1">
    <citation type="submission" date="2016-09" db="EMBL/GenBank/DDBJ databases">
        <title>Extensive genetic diversity and differential bi-allelic expression allows diatom success in the polar Southern Ocean.</title>
        <authorList>
            <consortium name="DOE Joint Genome Institute"/>
            <person name="Mock T."/>
            <person name="Otillar R.P."/>
            <person name="Strauss J."/>
            <person name="Dupont C."/>
            <person name="Frickenhaus S."/>
            <person name="Maumus F."/>
            <person name="Mcmullan M."/>
            <person name="Sanges R."/>
            <person name="Schmutz J."/>
            <person name="Toseland A."/>
            <person name="Valas R."/>
            <person name="Veluchamy A."/>
            <person name="Ward B.J."/>
            <person name="Allen A."/>
            <person name="Barry K."/>
            <person name="Falciatore A."/>
            <person name="Ferrante M."/>
            <person name="Fortunato A.E."/>
            <person name="Gloeckner G."/>
            <person name="Gruber A."/>
            <person name="Hipkin R."/>
            <person name="Janech M."/>
            <person name="Kroth P."/>
            <person name="Leese F."/>
            <person name="Lindquist E."/>
            <person name="Lyon B.R."/>
            <person name="Martin J."/>
            <person name="Mayer C."/>
            <person name="Parker M."/>
            <person name="Quesneville H."/>
            <person name="Raymond J."/>
            <person name="Uhlig C."/>
            <person name="Valentin K.U."/>
            <person name="Worden A.Z."/>
            <person name="Armbrust E.V."/>
            <person name="Bowler C."/>
            <person name="Green B."/>
            <person name="Moulton V."/>
            <person name="Van Oosterhout C."/>
            <person name="Grigoriev I."/>
        </authorList>
    </citation>
    <scope>NUCLEOTIDE SEQUENCE [LARGE SCALE GENOMIC DNA]</scope>
    <source>
        <strain evidence="2 3">CCMP1102</strain>
    </source>
</reference>
<protein>
    <submittedName>
        <fullName evidence="2">Uncharacterized protein</fullName>
    </submittedName>
</protein>
<proteinExistence type="predicted"/>
<feature type="compositionally biased region" description="Low complexity" evidence="1">
    <location>
        <begin position="29"/>
        <end position="43"/>
    </location>
</feature>
<sequence>MGSPTKGSENGNGITKTILSVSKSERRGSSSGEFRATTSTTTTMKEKIRPKLGDNVRRVTTFNTSNSTRKESFFVQKGSTELKWQRAKMVVGALEVESEPFFQPKEDMKPLYKKGEKEESAKRKFEDALQAWEDLKLRQKFIMACGDLPDTVCCCGLSQGDSSSTIKQYVTLLNDGWIRYANKKLVSRGFKIDAFHWNWQNNTGKSETNILLIRFFELSTYKFQRASEEGSLDLDDMLLDAEDKAAAAAGDSNDDSSH</sequence>
<gene>
    <name evidence="2" type="ORF">FRACYDRAFT_235760</name>
</gene>
<dbReference type="OrthoDB" id="10476610at2759"/>
<accession>A0A1E7FNM5</accession>